<evidence type="ECO:0000313" key="2">
    <source>
        <dbReference type="Proteomes" id="UP001165293"/>
    </source>
</evidence>
<keyword evidence="2" id="KW-1185">Reference proteome</keyword>
<reference evidence="1" key="1">
    <citation type="submission" date="2021-10" db="EMBL/GenBank/DDBJ databases">
        <authorList>
            <person name="Lyu M."/>
            <person name="Wang X."/>
            <person name="Meng X."/>
            <person name="Xu K."/>
        </authorList>
    </citation>
    <scope>NUCLEOTIDE SEQUENCE</scope>
    <source>
        <strain evidence="1">A6</strain>
    </source>
</reference>
<comment type="caution">
    <text evidence="1">The sequence shown here is derived from an EMBL/GenBank/DDBJ whole genome shotgun (WGS) entry which is preliminary data.</text>
</comment>
<proteinExistence type="predicted"/>
<dbReference type="EMBL" id="JAJGAK010000005">
    <property type="protein sequence ID" value="MCC8364639.1"/>
    <property type="molecule type" value="Genomic_DNA"/>
</dbReference>
<keyword evidence="1" id="KW-0378">Hydrolase</keyword>
<name>A0ABS8JM00_9GAMM</name>
<dbReference type="Gene3D" id="3.40.50.1820">
    <property type="entry name" value="alpha/beta hydrolase"/>
    <property type="match status" value="1"/>
</dbReference>
<dbReference type="InterPro" id="IPR029058">
    <property type="entry name" value="AB_hydrolase_fold"/>
</dbReference>
<gene>
    <name evidence="1" type="ORF">LK996_16330</name>
</gene>
<sequence length="497" mass="54519">MTPCFADDSMQAWMRRAIDAYRAMDSDDTGVSDTAAVDATRATAEVLAALLRQQPAGWSPGPLRTSDGDLQVEFRNVSEQLRFPLRMRSAQDVSMRAFDGQRHGREGFGVPVAVLASRSATSSMDRLTPQSGAFRNLTAWIEPDAAHVDATPRLVLADPLKLDNISIGARRFSLASDTSAAYAWAMEISKLERVGIWGLLGGKQIERRSGLYLLEDYDPRKRPLIMIHGLGSNPLIWARLTNAIWDDEDIRARYQVWHVLHQTDAPLLAARLRIQCFLDDAWRTLDPAGNHRAHSGTVLIGHSMGGVVARLLCVESGVVPWNAAFLVPPEVLDASAEDLDVIKQVFFFTPYPGVSRAIFLAAPHRGSPEAATMLGRMTGDFVGRRAIEVQAMRRIAHANSSALRPEMREVLEQGWVNSIITLQSEQPVRRATETLMPPAGIPYHTIAAVLPGRTTDGVVPLDSAMIPGATSSLVVESGHQLHESPQAIAEVLRILRE</sequence>
<dbReference type="Proteomes" id="UP001165293">
    <property type="component" value="Unassembled WGS sequence"/>
</dbReference>
<accession>A0ABS8JM00</accession>
<dbReference type="RefSeq" id="WP_230528433.1">
    <property type="nucleotide sequence ID" value="NZ_JAJGAK010000005.1"/>
</dbReference>
<protein>
    <submittedName>
        <fullName evidence="1">Alpha/beta hydrolase</fullName>
    </submittedName>
</protein>
<evidence type="ECO:0000313" key="1">
    <source>
        <dbReference type="EMBL" id="MCC8364639.1"/>
    </source>
</evidence>
<dbReference type="GO" id="GO:0016787">
    <property type="term" value="F:hydrolase activity"/>
    <property type="evidence" value="ECO:0007669"/>
    <property type="project" value="UniProtKB-KW"/>
</dbReference>
<dbReference type="SUPFAM" id="SSF53474">
    <property type="entry name" value="alpha/beta-Hydrolases"/>
    <property type="match status" value="1"/>
</dbReference>
<organism evidence="1 2">
    <name type="scientific">Noviluteimonas lactosilytica</name>
    <dbReference type="NCBI Taxonomy" id="2888523"/>
    <lineage>
        <taxon>Bacteria</taxon>
        <taxon>Pseudomonadati</taxon>
        <taxon>Pseudomonadota</taxon>
        <taxon>Gammaproteobacteria</taxon>
        <taxon>Lysobacterales</taxon>
        <taxon>Lysobacteraceae</taxon>
        <taxon>Noviluteimonas</taxon>
    </lineage>
</organism>